<dbReference type="Proteomes" id="UP000663859">
    <property type="component" value="Unassembled WGS sequence"/>
</dbReference>
<feature type="region of interest" description="Disordered" evidence="1">
    <location>
        <begin position="40"/>
        <end position="65"/>
    </location>
</feature>
<accession>A0A8J2FSV3</accession>
<gene>
    <name evidence="2" type="ORF">MPNT_30060</name>
</gene>
<evidence type="ECO:0000256" key="1">
    <source>
        <dbReference type="SAM" id="MobiDB-lite"/>
    </source>
</evidence>
<sequence length="65" mass="6968">MRLSDALMPCYEKISHTLPLPAKSFDIQFLSPPFACEFHAGSSHSQGPANGTNQGRTQAGCRSSS</sequence>
<name>A0A8J2FSV3_9BACT</name>
<evidence type="ECO:0000313" key="2">
    <source>
        <dbReference type="EMBL" id="CAF0698915.1"/>
    </source>
</evidence>
<proteinExistence type="predicted"/>
<protein>
    <submittedName>
        <fullName evidence="2">Uncharacterized protein</fullName>
    </submittedName>
</protein>
<reference evidence="2" key="1">
    <citation type="submission" date="2021-02" db="EMBL/GenBank/DDBJ databases">
        <authorList>
            <person name="Cremers G."/>
            <person name="Picone N."/>
        </authorList>
    </citation>
    <scope>NUCLEOTIDE SEQUENCE</scope>
    <source>
        <strain evidence="2">PQ17</strain>
    </source>
</reference>
<dbReference type="AlphaFoldDB" id="A0A8J2FSV3"/>
<evidence type="ECO:0000313" key="3">
    <source>
        <dbReference type="Proteomes" id="UP000663859"/>
    </source>
</evidence>
<feature type="compositionally biased region" description="Polar residues" evidence="1">
    <location>
        <begin position="42"/>
        <end position="65"/>
    </location>
</feature>
<keyword evidence="3" id="KW-1185">Reference proteome</keyword>
<comment type="caution">
    <text evidence="2">The sequence shown here is derived from an EMBL/GenBank/DDBJ whole genome shotgun (WGS) entry which is preliminary data.</text>
</comment>
<organism evidence="2 3">
    <name type="scientific">Candidatus Methylacidithermus pantelleriae</name>
    <dbReference type="NCBI Taxonomy" id="2744239"/>
    <lineage>
        <taxon>Bacteria</taxon>
        <taxon>Pseudomonadati</taxon>
        <taxon>Verrucomicrobiota</taxon>
        <taxon>Methylacidiphilae</taxon>
        <taxon>Methylacidiphilales</taxon>
        <taxon>Methylacidiphilaceae</taxon>
        <taxon>Candidatus Methylacidithermus</taxon>
    </lineage>
</organism>
<dbReference type="EMBL" id="CAJNOB010000023">
    <property type="protein sequence ID" value="CAF0698915.1"/>
    <property type="molecule type" value="Genomic_DNA"/>
</dbReference>